<dbReference type="EMBL" id="JAQQEZ010000033">
    <property type="protein sequence ID" value="MFM0005838.1"/>
    <property type="molecule type" value="Genomic_DNA"/>
</dbReference>
<dbReference type="RefSeq" id="WP_408180550.1">
    <property type="nucleotide sequence ID" value="NZ_JAQQEZ010000033.1"/>
</dbReference>
<keyword evidence="4" id="KW-0479">Metal-binding</keyword>
<gene>
    <name evidence="8" type="primary">scpA</name>
    <name evidence="8" type="ORF">PQR57_33165</name>
</gene>
<name>A0ABW9B121_9BURK</name>
<keyword evidence="5 8" id="KW-0413">Isomerase</keyword>
<evidence type="ECO:0000256" key="1">
    <source>
        <dbReference type="ARBA" id="ARBA00001922"/>
    </source>
</evidence>
<accession>A0ABW9B121</accession>
<organism evidence="8 9">
    <name type="scientific">Paraburkholderia dipogonis</name>
    <dbReference type="NCBI Taxonomy" id="1211383"/>
    <lineage>
        <taxon>Bacteria</taxon>
        <taxon>Pseudomonadati</taxon>
        <taxon>Pseudomonadota</taxon>
        <taxon>Betaproteobacteria</taxon>
        <taxon>Burkholderiales</taxon>
        <taxon>Burkholderiaceae</taxon>
        <taxon>Paraburkholderia</taxon>
    </lineage>
</organism>
<dbReference type="NCBIfam" id="TIGR00641">
    <property type="entry name" value="acid_CoA_mut_N"/>
    <property type="match status" value="1"/>
</dbReference>
<dbReference type="Gene3D" id="3.40.50.280">
    <property type="entry name" value="Cobalamin-binding domain"/>
    <property type="match status" value="1"/>
</dbReference>
<sequence length="713" mass="76631">MTARKGLPKVSFTIELKPLYTASDISGIPHVKSLPGEAPFVRGVHASMYSGKPWTIRQYAGYADAVDSNLAFRRALAEGAQGLSVAFDLPTQRGYDSDDAGVHADVGMAGVAIDTVEDMVRLFEGIPLDRVSVSMTMNGAVLPVLAAYIVAAEESGVEVSGLTGTVQNDILKEYMVRNTYIFAPEESLRITSDVAQHLARVAPRFNALSVSGYHFHEAGADAVLELALTFANACKYVEILLANGMSADLACERISFFFGVGKQFFGETAKLRAARLIWSELAAQYGASTEKARGLRMHCQTSGFSLSAQQADNNVVRTTVEAMAAIFGGTQSLHTNAYDEALSLPSADASRLARDTQLILQHEMGLCDVVDPWAGSFMMESLTDQVARRVREKLGEIKEQGGVLEAIHSGWVQREIGVAATEVQAATDSGKRVVVGLNRFVSPDPDTAVSVPSMVIDNQHVRTQQVRRINSVKIHRDASAVTNSLRQLTEIARSRRGNLLQATIDCMRLRATVGECIKALEAVWPRYSAAMRISHGIYASARGRDSRWEGACDAVRELAAELGRAPGILLVKLGQDGHDRGIKLIGSALSDAGFRVVMGGLFGQACDAVDFACAEMCDVLGVSSLAGAHLGLVSDLFGEMERRNLTIPVVLGGIVPDEHARSLKRRGIEAVLGPGMSMEAIVASLVEVVRRRIREGAASARGTHSAQTQSIDF</sequence>
<dbReference type="InterPro" id="IPR006098">
    <property type="entry name" value="MMCoA_mutase_a_cat"/>
</dbReference>
<dbReference type="GO" id="GO:0004494">
    <property type="term" value="F:methylmalonyl-CoA mutase activity"/>
    <property type="evidence" value="ECO:0007669"/>
    <property type="project" value="UniProtKB-EC"/>
</dbReference>
<dbReference type="Gene3D" id="3.20.20.240">
    <property type="entry name" value="Methylmalonyl-CoA mutase"/>
    <property type="match status" value="1"/>
</dbReference>
<comment type="caution">
    <text evidence="8">The sequence shown here is derived from an EMBL/GenBank/DDBJ whole genome shotgun (WGS) entry which is preliminary data.</text>
</comment>
<evidence type="ECO:0000313" key="9">
    <source>
        <dbReference type="Proteomes" id="UP001629230"/>
    </source>
</evidence>
<keyword evidence="3" id="KW-0846">Cobalamin</keyword>
<dbReference type="NCBIfam" id="NF006944">
    <property type="entry name" value="PRK09426.1"/>
    <property type="match status" value="1"/>
</dbReference>
<dbReference type="PANTHER" id="PTHR48101:SF4">
    <property type="entry name" value="METHYLMALONYL-COA MUTASE, MITOCHONDRIAL"/>
    <property type="match status" value="1"/>
</dbReference>
<dbReference type="InterPro" id="IPR006099">
    <property type="entry name" value="MeMalonylCoA_mutase_a/b_cat"/>
</dbReference>
<dbReference type="SUPFAM" id="SSF52242">
    <property type="entry name" value="Cobalamin (vitamin B12)-binding domain"/>
    <property type="match status" value="1"/>
</dbReference>
<evidence type="ECO:0000256" key="6">
    <source>
        <dbReference type="ARBA" id="ARBA00023285"/>
    </source>
</evidence>
<keyword evidence="9" id="KW-1185">Reference proteome</keyword>
<dbReference type="InterPro" id="IPR016176">
    <property type="entry name" value="Cbl-dep_enz_cat"/>
</dbReference>
<dbReference type="Pfam" id="PF01642">
    <property type="entry name" value="MM_CoA_mutase"/>
    <property type="match status" value="1"/>
</dbReference>
<dbReference type="Pfam" id="PF02310">
    <property type="entry name" value="B12-binding"/>
    <property type="match status" value="1"/>
</dbReference>
<keyword evidence="6" id="KW-0170">Cobalt</keyword>
<dbReference type="EC" id="5.4.99.2" evidence="8"/>
<evidence type="ECO:0000256" key="5">
    <source>
        <dbReference type="ARBA" id="ARBA00023235"/>
    </source>
</evidence>
<evidence type="ECO:0000313" key="8">
    <source>
        <dbReference type="EMBL" id="MFM0005838.1"/>
    </source>
</evidence>
<dbReference type="Proteomes" id="UP001629230">
    <property type="component" value="Unassembled WGS sequence"/>
</dbReference>
<dbReference type="PANTHER" id="PTHR48101">
    <property type="entry name" value="METHYLMALONYL-COA MUTASE, MITOCHONDRIAL-RELATED"/>
    <property type="match status" value="1"/>
</dbReference>
<dbReference type="SUPFAM" id="SSF51703">
    <property type="entry name" value="Cobalamin (vitamin B12)-dependent enzymes"/>
    <property type="match status" value="1"/>
</dbReference>
<dbReference type="NCBIfam" id="TIGR00640">
    <property type="entry name" value="acid_CoA_mut_C"/>
    <property type="match status" value="1"/>
</dbReference>
<evidence type="ECO:0000259" key="7">
    <source>
        <dbReference type="PROSITE" id="PS51332"/>
    </source>
</evidence>
<comment type="similarity">
    <text evidence="2">Belongs to the methylmalonyl-CoA mutase family.</text>
</comment>
<feature type="domain" description="B12-binding" evidence="7">
    <location>
        <begin position="565"/>
        <end position="696"/>
    </location>
</feature>
<reference evidence="8 9" key="1">
    <citation type="journal article" date="2024" name="Chem. Sci.">
        <title>Discovery of megapolipeptins by genome mining of a Burkholderiales bacteria collection.</title>
        <authorList>
            <person name="Paulo B.S."/>
            <person name="Recchia M.J.J."/>
            <person name="Lee S."/>
            <person name="Fergusson C.H."/>
            <person name="Romanowski S.B."/>
            <person name="Hernandez A."/>
            <person name="Krull N."/>
            <person name="Liu D.Y."/>
            <person name="Cavanagh H."/>
            <person name="Bos A."/>
            <person name="Gray C.A."/>
            <person name="Murphy B.T."/>
            <person name="Linington R.G."/>
            <person name="Eustaquio A.S."/>
        </authorList>
    </citation>
    <scope>NUCLEOTIDE SEQUENCE [LARGE SCALE GENOMIC DNA]</scope>
    <source>
        <strain evidence="8 9">RL17-350-BIC-A</strain>
    </source>
</reference>
<dbReference type="InterPro" id="IPR006159">
    <property type="entry name" value="Acid_CoA_mut_C"/>
</dbReference>
<dbReference type="PROSITE" id="PS51332">
    <property type="entry name" value="B12_BINDING"/>
    <property type="match status" value="1"/>
</dbReference>
<evidence type="ECO:0000256" key="3">
    <source>
        <dbReference type="ARBA" id="ARBA00022628"/>
    </source>
</evidence>
<evidence type="ECO:0000256" key="2">
    <source>
        <dbReference type="ARBA" id="ARBA00008465"/>
    </source>
</evidence>
<protein>
    <submittedName>
        <fullName evidence="8">Methylmalonyl-CoA mutase</fullName>
        <ecNumber evidence="8">5.4.99.2</ecNumber>
    </submittedName>
</protein>
<evidence type="ECO:0000256" key="4">
    <source>
        <dbReference type="ARBA" id="ARBA00022723"/>
    </source>
</evidence>
<proteinExistence type="inferred from homology"/>
<dbReference type="InterPro" id="IPR006158">
    <property type="entry name" value="Cobalamin-bd"/>
</dbReference>
<dbReference type="InterPro" id="IPR036724">
    <property type="entry name" value="Cobalamin-bd_sf"/>
</dbReference>
<comment type="cofactor">
    <cofactor evidence="1">
        <name>adenosylcob(III)alamin</name>
        <dbReference type="ChEBI" id="CHEBI:18408"/>
    </cofactor>
</comment>